<organism evidence="1 2">
    <name type="scientific">Mobiluncus mulieris</name>
    <dbReference type="NCBI Taxonomy" id="2052"/>
    <lineage>
        <taxon>Bacteria</taxon>
        <taxon>Bacillati</taxon>
        <taxon>Actinomycetota</taxon>
        <taxon>Actinomycetes</taxon>
        <taxon>Actinomycetales</taxon>
        <taxon>Actinomycetaceae</taxon>
        <taxon>Mobiluncus</taxon>
    </lineage>
</organism>
<proteinExistence type="predicted"/>
<name>A0ABD4TVQ2_9ACTO</name>
<dbReference type="EMBL" id="VSZY01000002">
    <property type="protein sequence ID" value="MCU9968236.1"/>
    <property type="molecule type" value="Genomic_DNA"/>
</dbReference>
<dbReference type="InterPro" id="IPR029058">
    <property type="entry name" value="AB_hydrolase_fold"/>
</dbReference>
<evidence type="ECO:0000313" key="1">
    <source>
        <dbReference type="EMBL" id="MCU9968236.1"/>
    </source>
</evidence>
<evidence type="ECO:0000313" key="2">
    <source>
        <dbReference type="Proteomes" id="UP001209486"/>
    </source>
</evidence>
<protein>
    <submittedName>
        <fullName evidence="1">Bacilysin biosynthesis protein BacB</fullName>
    </submittedName>
</protein>
<gene>
    <name evidence="1" type="ORF">FYZ43_02130</name>
</gene>
<dbReference type="Gene3D" id="3.40.50.1820">
    <property type="entry name" value="alpha/beta hydrolase"/>
    <property type="match status" value="1"/>
</dbReference>
<accession>A0ABD4TVQ2</accession>
<sequence>MLGENDTRISNRDAIEWINKIREYNTTQTECLCSIVPNVGHGTTHPEFEYAFWYRHLLSPAHGN</sequence>
<reference evidence="1 2" key="1">
    <citation type="submission" date="2019-08" db="EMBL/GenBank/DDBJ databases">
        <title>Comparison of rpoB and gyrB Sequences from Mobiluncus Species and Development of a Multiplex PCR Method for Clinical Detection of Mobiluncus curtisii and Mobiluncus mulieris.</title>
        <authorList>
            <person name="Yang L."/>
            <person name="Shen Y."/>
            <person name="Xu G."/>
            <person name="Shu L.-B."/>
            <person name="Hu J."/>
            <person name="Zhang R."/>
            <person name="Wang Y."/>
            <person name="Zhou H.-W."/>
            <person name="Zhang X."/>
        </authorList>
    </citation>
    <scope>NUCLEOTIDE SEQUENCE [LARGE SCALE GENOMIC DNA]</scope>
    <source>
        <strain evidence="1 2">M26</strain>
    </source>
</reference>
<comment type="caution">
    <text evidence="1">The sequence shown here is derived from an EMBL/GenBank/DDBJ whole genome shotgun (WGS) entry which is preliminary data.</text>
</comment>
<dbReference type="AlphaFoldDB" id="A0ABD4TVQ2"/>
<dbReference type="Proteomes" id="UP001209486">
    <property type="component" value="Unassembled WGS sequence"/>
</dbReference>